<proteinExistence type="predicted"/>
<evidence type="ECO:0000313" key="1">
    <source>
        <dbReference type="EMBL" id="MEQ2250355.1"/>
    </source>
</evidence>
<accession>A0ABV0V124</accession>
<dbReference type="Proteomes" id="UP001482620">
    <property type="component" value="Unassembled WGS sequence"/>
</dbReference>
<evidence type="ECO:0000313" key="2">
    <source>
        <dbReference type="Proteomes" id="UP001482620"/>
    </source>
</evidence>
<dbReference type="EMBL" id="JAHRIQ010092375">
    <property type="protein sequence ID" value="MEQ2250355.1"/>
    <property type="molecule type" value="Genomic_DNA"/>
</dbReference>
<comment type="caution">
    <text evidence="1">The sequence shown here is derived from an EMBL/GenBank/DDBJ whole genome shotgun (WGS) entry which is preliminary data.</text>
</comment>
<reference evidence="1 2" key="1">
    <citation type="submission" date="2021-06" db="EMBL/GenBank/DDBJ databases">
        <authorList>
            <person name="Palmer J.M."/>
        </authorList>
    </citation>
    <scope>NUCLEOTIDE SEQUENCE [LARGE SCALE GENOMIC DNA]</scope>
    <source>
        <strain evidence="2">if_2019</strain>
        <tissue evidence="1">Muscle</tissue>
    </source>
</reference>
<gene>
    <name evidence="1" type="ORF">ILYODFUR_039163</name>
</gene>
<keyword evidence="2" id="KW-1185">Reference proteome</keyword>
<protein>
    <submittedName>
        <fullName evidence="1">Uncharacterized protein</fullName>
    </submittedName>
</protein>
<sequence>MLKIRCGVSLVTRTKYPRVQDNPNSTAREKLTRNLLVREELLVLTGQQKQRSVRYVGGSSQRGTRGCMLPAGQNIMTTNRSDPTCWRFFTERNQRLHVTCWAEHYDH</sequence>
<organism evidence="1 2">
    <name type="scientific">Ilyodon furcidens</name>
    <name type="common">goldbreast splitfin</name>
    <dbReference type="NCBI Taxonomy" id="33524"/>
    <lineage>
        <taxon>Eukaryota</taxon>
        <taxon>Metazoa</taxon>
        <taxon>Chordata</taxon>
        <taxon>Craniata</taxon>
        <taxon>Vertebrata</taxon>
        <taxon>Euteleostomi</taxon>
        <taxon>Actinopterygii</taxon>
        <taxon>Neopterygii</taxon>
        <taxon>Teleostei</taxon>
        <taxon>Neoteleostei</taxon>
        <taxon>Acanthomorphata</taxon>
        <taxon>Ovalentaria</taxon>
        <taxon>Atherinomorphae</taxon>
        <taxon>Cyprinodontiformes</taxon>
        <taxon>Goodeidae</taxon>
        <taxon>Ilyodon</taxon>
    </lineage>
</organism>
<name>A0ABV0V124_9TELE</name>